<sequence length="332" mass="38005">MASIIKYKNGYRVFVTVAGKRKTKTFATKRDATEWRAHMEAEMLRDKDKPEAERHTVADLFKRYVRDVSSTKQGEQQEALRFAAFIRDFPNLASMSLSEFKTPQLVEWRDARLKKVAPASVVRDINLIRNAFITARKEWHWINHHPFDGLKIPLEGPPRDRRVDPWKEVRPIVRVLGYVTGQAPVTKSQEVALAFLVALRTAMRAGEILQLGKGTLDIQTRVARVAHKTQYLTMKPRPIPLTRHAVRLLAPVANADKCFTVDSDSLAALFIKAKKRLRIKGLQFRDSRAEALTRLARKVDVLTLSKISGHKDLEMLSRVYYRETAEDIAARL</sequence>
<gene>
    <name evidence="5" type="ORF">BWP39_03250</name>
</gene>
<evidence type="ECO:0000256" key="1">
    <source>
        <dbReference type="ARBA" id="ARBA00022908"/>
    </source>
</evidence>
<dbReference type="InterPro" id="IPR002104">
    <property type="entry name" value="Integrase_catalytic"/>
</dbReference>
<dbReference type="AlphaFoldDB" id="A0A2A4F0Z9"/>
<comment type="caution">
    <text evidence="5">The sequence shown here is derived from an EMBL/GenBank/DDBJ whole genome shotgun (WGS) entry which is preliminary data.</text>
</comment>
<dbReference type="InterPro" id="IPR013762">
    <property type="entry name" value="Integrase-like_cat_sf"/>
</dbReference>
<keyword evidence="3" id="KW-0233">DNA recombination</keyword>
<organism evidence="5 6">
    <name type="scientific">Paraburkholderia acidicola</name>
    <dbReference type="NCBI Taxonomy" id="1912599"/>
    <lineage>
        <taxon>Bacteria</taxon>
        <taxon>Pseudomonadati</taxon>
        <taxon>Pseudomonadota</taxon>
        <taxon>Betaproteobacteria</taxon>
        <taxon>Burkholderiales</taxon>
        <taxon>Burkholderiaceae</taxon>
        <taxon>Paraburkholderia</taxon>
    </lineage>
</organism>
<accession>A0A2A4F0Z9</accession>
<dbReference type="OrthoDB" id="9057547at2"/>
<dbReference type="InterPro" id="IPR050090">
    <property type="entry name" value="Tyrosine_recombinase_XerCD"/>
</dbReference>
<protein>
    <submittedName>
        <fullName evidence="5">Integrase</fullName>
    </submittedName>
</protein>
<dbReference type="RefSeq" id="WP_096716932.1">
    <property type="nucleotide sequence ID" value="NZ_MTZV01000002.1"/>
</dbReference>
<dbReference type="InterPro" id="IPR010998">
    <property type="entry name" value="Integrase_recombinase_N"/>
</dbReference>
<dbReference type="SUPFAM" id="SSF56349">
    <property type="entry name" value="DNA breaking-rejoining enzymes"/>
    <property type="match status" value="1"/>
</dbReference>
<dbReference type="GO" id="GO:0006310">
    <property type="term" value="P:DNA recombination"/>
    <property type="evidence" value="ECO:0007669"/>
    <property type="project" value="UniProtKB-KW"/>
</dbReference>
<evidence type="ECO:0000259" key="4">
    <source>
        <dbReference type="PROSITE" id="PS51898"/>
    </source>
</evidence>
<dbReference type="PANTHER" id="PTHR30349">
    <property type="entry name" value="PHAGE INTEGRASE-RELATED"/>
    <property type="match status" value="1"/>
</dbReference>
<dbReference type="Proteomes" id="UP000218022">
    <property type="component" value="Unassembled WGS sequence"/>
</dbReference>
<dbReference type="GO" id="GO:0015074">
    <property type="term" value="P:DNA integration"/>
    <property type="evidence" value="ECO:0007669"/>
    <property type="project" value="UniProtKB-KW"/>
</dbReference>
<dbReference type="Gene3D" id="1.10.150.130">
    <property type="match status" value="1"/>
</dbReference>
<dbReference type="GO" id="GO:0003677">
    <property type="term" value="F:DNA binding"/>
    <property type="evidence" value="ECO:0007669"/>
    <property type="project" value="UniProtKB-KW"/>
</dbReference>
<feature type="domain" description="Tyr recombinase" evidence="4">
    <location>
        <begin position="162"/>
        <end position="332"/>
    </location>
</feature>
<evidence type="ECO:0000313" key="5">
    <source>
        <dbReference type="EMBL" id="PCE27533.1"/>
    </source>
</evidence>
<evidence type="ECO:0000313" key="6">
    <source>
        <dbReference type="Proteomes" id="UP000218022"/>
    </source>
</evidence>
<evidence type="ECO:0000256" key="2">
    <source>
        <dbReference type="ARBA" id="ARBA00023125"/>
    </source>
</evidence>
<name>A0A2A4F0Z9_9BURK</name>
<dbReference type="InterPro" id="IPR011010">
    <property type="entry name" value="DNA_brk_join_enz"/>
</dbReference>
<dbReference type="Gene3D" id="1.10.443.10">
    <property type="entry name" value="Intergrase catalytic core"/>
    <property type="match status" value="1"/>
</dbReference>
<dbReference type="EMBL" id="MTZV01000002">
    <property type="protein sequence ID" value="PCE27533.1"/>
    <property type="molecule type" value="Genomic_DNA"/>
</dbReference>
<reference evidence="5 6" key="1">
    <citation type="submission" date="2017-01" db="EMBL/GenBank/DDBJ databases">
        <title>Whole-Genome Shotgun Sequencing of Two beta-Proteobacterial Species in Search of the Bulgecin Biosynthetic Cluster.</title>
        <authorList>
            <person name="Horsman M.E."/>
            <person name="Marous D.R."/>
            <person name="Li R."/>
            <person name="Oliver R.A."/>
            <person name="Byun B."/>
            <person name="Emrich S.J."/>
            <person name="Boggess B."/>
            <person name="Townsend C.A."/>
            <person name="Mobashery S."/>
        </authorList>
    </citation>
    <scope>NUCLEOTIDE SEQUENCE [LARGE SCALE GENOMIC DNA]</scope>
    <source>
        <strain evidence="5 6">ATCC 31363</strain>
    </source>
</reference>
<dbReference type="PANTHER" id="PTHR30349:SF94">
    <property type="entry name" value="INTEGRASE_RECOMBINASE HI_1414-RELATED"/>
    <property type="match status" value="1"/>
</dbReference>
<dbReference type="Pfam" id="PF00589">
    <property type="entry name" value="Phage_integrase"/>
    <property type="match status" value="1"/>
</dbReference>
<keyword evidence="1" id="KW-0229">DNA integration</keyword>
<keyword evidence="2" id="KW-0238">DNA-binding</keyword>
<evidence type="ECO:0000256" key="3">
    <source>
        <dbReference type="ARBA" id="ARBA00023172"/>
    </source>
</evidence>
<dbReference type="PROSITE" id="PS51898">
    <property type="entry name" value="TYR_RECOMBINASE"/>
    <property type="match status" value="1"/>
</dbReference>
<proteinExistence type="predicted"/>